<name>A0A1I2KDV8_9BACT</name>
<evidence type="ECO:0000313" key="1">
    <source>
        <dbReference type="EMBL" id="SFF64558.1"/>
    </source>
</evidence>
<accession>A0A1I2KDV8</accession>
<organism evidence="1 2">
    <name type="scientific">Thermoflexibacter ruber</name>
    <dbReference type="NCBI Taxonomy" id="1003"/>
    <lineage>
        <taxon>Bacteria</taxon>
        <taxon>Pseudomonadati</taxon>
        <taxon>Bacteroidota</taxon>
        <taxon>Cytophagia</taxon>
        <taxon>Cytophagales</taxon>
        <taxon>Thermoflexibacteraceae</taxon>
        <taxon>Thermoflexibacter</taxon>
    </lineage>
</organism>
<dbReference type="AlphaFoldDB" id="A0A1I2KDV8"/>
<evidence type="ECO:0008006" key="3">
    <source>
        <dbReference type="Google" id="ProtNLM"/>
    </source>
</evidence>
<dbReference type="OrthoDB" id="1118958at2"/>
<sequence>MSSFLHFEYLSVKFNKLAYRKQITDANGNLIGHDTNPQTQKINSIQYGFILGYQWIWWKSFVFDIYGGIGFRNSHSKISDIEKIYYPIALTGISRFSDKAYSGILPKLGFQIGFAF</sequence>
<dbReference type="RefSeq" id="WP_091549648.1">
    <property type="nucleotide sequence ID" value="NZ_FONY01000109.1"/>
</dbReference>
<protein>
    <recommendedName>
        <fullName evidence="3">DUF3575 domain-containing protein</fullName>
    </recommendedName>
</protein>
<dbReference type="STRING" id="1003.SAMN04488541_11091"/>
<keyword evidence="2" id="KW-1185">Reference proteome</keyword>
<dbReference type="EMBL" id="FONY01000109">
    <property type="protein sequence ID" value="SFF64558.1"/>
    <property type="molecule type" value="Genomic_DNA"/>
</dbReference>
<reference evidence="1 2" key="1">
    <citation type="submission" date="2016-10" db="EMBL/GenBank/DDBJ databases">
        <authorList>
            <person name="de Groot N.N."/>
        </authorList>
    </citation>
    <scope>NUCLEOTIDE SEQUENCE [LARGE SCALE GENOMIC DNA]</scope>
    <source>
        <strain>GEY</strain>
        <strain evidence="2">DSM 9560</strain>
    </source>
</reference>
<dbReference type="Proteomes" id="UP000199513">
    <property type="component" value="Unassembled WGS sequence"/>
</dbReference>
<proteinExistence type="predicted"/>
<evidence type="ECO:0000313" key="2">
    <source>
        <dbReference type="Proteomes" id="UP000199513"/>
    </source>
</evidence>
<gene>
    <name evidence="1" type="ORF">SAMN04488541_11091</name>
</gene>